<feature type="domain" description="Clr5" evidence="4">
    <location>
        <begin position="9"/>
        <end position="68"/>
    </location>
</feature>
<gene>
    <name evidence="5" type="ORF">BN869_000012809_1</name>
</gene>
<reference evidence="5" key="1">
    <citation type="submission" date="2015-01" db="EMBL/GenBank/DDBJ databases">
        <authorList>
            <person name="Durling Mikael"/>
        </authorList>
    </citation>
    <scope>NUCLEOTIDE SEQUENCE</scope>
</reference>
<dbReference type="AlphaFoldDB" id="A0A0B7KPN4"/>
<accession>A0A0B7KPN4</accession>
<evidence type="ECO:0000256" key="3">
    <source>
        <dbReference type="PROSITE-ProRule" id="PRU00023"/>
    </source>
</evidence>
<keyword evidence="2 3" id="KW-0040">ANK repeat</keyword>
<feature type="repeat" description="ANK" evidence="3">
    <location>
        <begin position="1035"/>
        <end position="1067"/>
    </location>
</feature>
<dbReference type="Gene3D" id="1.25.40.20">
    <property type="entry name" value="Ankyrin repeat-containing domain"/>
    <property type="match status" value="3"/>
</dbReference>
<keyword evidence="1" id="KW-0677">Repeat</keyword>
<evidence type="ECO:0000256" key="2">
    <source>
        <dbReference type="ARBA" id="ARBA00023043"/>
    </source>
</evidence>
<name>A0A0B7KPN4_BIOOC</name>
<dbReference type="SUPFAM" id="SSF48403">
    <property type="entry name" value="Ankyrin repeat"/>
    <property type="match status" value="2"/>
</dbReference>
<protein>
    <recommendedName>
        <fullName evidence="4">Clr5 domain-containing protein</fullName>
    </recommendedName>
</protein>
<dbReference type="InterPro" id="IPR002110">
    <property type="entry name" value="Ankyrin_rpt"/>
</dbReference>
<dbReference type="EMBL" id="CDPU01000074">
    <property type="protein sequence ID" value="CEO56751.1"/>
    <property type="molecule type" value="Genomic_DNA"/>
</dbReference>
<evidence type="ECO:0000313" key="5">
    <source>
        <dbReference type="EMBL" id="CEO56751.1"/>
    </source>
</evidence>
<organism evidence="5">
    <name type="scientific">Bionectria ochroleuca</name>
    <name type="common">Gliocladium roseum</name>
    <dbReference type="NCBI Taxonomy" id="29856"/>
    <lineage>
        <taxon>Eukaryota</taxon>
        <taxon>Fungi</taxon>
        <taxon>Dikarya</taxon>
        <taxon>Ascomycota</taxon>
        <taxon>Pezizomycotina</taxon>
        <taxon>Sordariomycetes</taxon>
        <taxon>Hypocreomycetidae</taxon>
        <taxon>Hypocreales</taxon>
        <taxon>Bionectriaceae</taxon>
        <taxon>Clonostachys</taxon>
    </lineage>
</organism>
<dbReference type="PROSITE" id="PS50297">
    <property type="entry name" value="ANK_REP_REGION"/>
    <property type="match status" value="3"/>
</dbReference>
<dbReference type="InterPro" id="IPR036770">
    <property type="entry name" value="Ankyrin_rpt-contain_sf"/>
</dbReference>
<feature type="repeat" description="ANK" evidence="3">
    <location>
        <begin position="1105"/>
        <end position="1132"/>
    </location>
</feature>
<dbReference type="SMART" id="SM00248">
    <property type="entry name" value="ANK"/>
    <property type="match status" value="11"/>
</dbReference>
<sequence>MPTDLQKISKERWEEYRPIIKRLHMDQGLPVKSKIGRPNLTQVMKDDHNFDATHSQYEAQLKKWGWVKNLSKEEWNLVLPLYDWLKEQQMDVRVKVSGRHLEKARLERGRRYIRTRSDSSLVPPPTGWLSMSDHQHITIETREANGEWSQYSPLDDTGDMPGHGLNPDLDLISDELMLQDMPPQENVERFNNETLVQATLDGLDTAGAFPAHMADSGFSTSERPFDNISVPQFGHSHPISPPSSNYQLLCMLWEQLPPSFQLLQQMPAMTLVENMIRTGARPVQQITQSFSARLLGYSAVVQRRNETPARMDLMLKPPSIELVSQRLVELVQEVESQSDLFGITFGANSLPCAILYSIANGFTGLSEIPASSVVKLLKNEPHVYATMHKLLLDAPALIAKPFAENLLKASVEAADAEAVRVIARTMMKRGIKIDPNKLMCERDGRFLTPAEFAGNFRSFDLLQVLLKLGADPDKTFRNHPIQVGGALEWALNVRHMRGVILEGEIEPSFALVQMLVEAGAKFDAQSIVRAAKWCRDSRILALMLKKITDDQKGKLLRDLPDLIREMDNDLGMQATQTLLQFWKGDSRQCIRCEDDEADKSFLQRSLDEAVIRQNFELCQLILSRTVPGPNALAQAIGKGNRRIASLLIQHGACASDCVGGGREIALPDGTYRQKPFLTPLGEAIRLQDPSMLHFVEEQGAWAFVSDRKYLESVAEAAADVGNMAVLERLSAMDVVRDLDPSPDFERALEAATRKEHIPIVQLLLDKGARPNGTMLELALRAKNGELIRLLLDSGIGFPCNSDDKYVFGPIRQDYSCALELAIEWGNMEIIEELIQAKAHYSILQQGARGLCAAVRSGNFVLVDLLLSAGVSPDAAYQYNDRKSDVLHRISPLFTAVESGNEEMALHLLQKGADPADATALGLAIESDKASLFRTLLTAFRQSYPAGRSDFETTLLIKAIEKEGCPYFEELLEAKMNVNHLSRRHRRTPLGRVVECHGSIYLEIAARLLESGADPNAIARVQAVRGQSYDMDTLLLLKTALLLAIEAGNEEMVELLLKNGAEVNKEARRGITRTPLQSACQQRRLPIVQLLLRCGANVNAPPSIRNGGTALQLACLSGSIKIVRHLLSVGANVFGPTSAANGRSALENAAENGRLDVIKVLWDATAGCGFPATEVARAQRFARARGFPGCAEYVAKLAEASTEASFLEF</sequence>
<dbReference type="PANTHER" id="PTHR24198">
    <property type="entry name" value="ANKYRIN REPEAT AND PROTEIN KINASE DOMAIN-CONTAINING PROTEIN"/>
    <property type="match status" value="1"/>
</dbReference>
<proteinExistence type="predicted"/>
<dbReference type="Pfam" id="PF12796">
    <property type="entry name" value="Ank_2"/>
    <property type="match status" value="3"/>
</dbReference>
<dbReference type="PROSITE" id="PS50088">
    <property type="entry name" value="ANK_REPEAT"/>
    <property type="match status" value="3"/>
</dbReference>
<dbReference type="PANTHER" id="PTHR24198:SF194">
    <property type="entry name" value="INVERSIN-A"/>
    <property type="match status" value="1"/>
</dbReference>
<dbReference type="InterPro" id="IPR025676">
    <property type="entry name" value="Clr5_dom"/>
</dbReference>
<evidence type="ECO:0000256" key="1">
    <source>
        <dbReference type="ARBA" id="ARBA00022737"/>
    </source>
</evidence>
<dbReference type="Pfam" id="PF14420">
    <property type="entry name" value="Clr5"/>
    <property type="match status" value="1"/>
</dbReference>
<evidence type="ECO:0000259" key="4">
    <source>
        <dbReference type="Pfam" id="PF14420"/>
    </source>
</evidence>
<feature type="repeat" description="ANK" evidence="3">
    <location>
        <begin position="1070"/>
        <end position="1102"/>
    </location>
</feature>